<dbReference type="PANTHER" id="PTHR42648:SF11">
    <property type="entry name" value="TRANSPOSON TY4-P GAG-POL POLYPROTEIN"/>
    <property type="match status" value="1"/>
</dbReference>
<dbReference type="Gene3D" id="4.10.60.10">
    <property type="entry name" value="Zinc finger, CCHC-type"/>
    <property type="match status" value="1"/>
</dbReference>
<feature type="domain" description="CCHC-type" evidence="24">
    <location>
        <begin position="330"/>
        <end position="345"/>
    </location>
</feature>
<evidence type="ECO:0000256" key="19">
    <source>
        <dbReference type="ARBA" id="ARBA00023172"/>
    </source>
</evidence>
<keyword evidence="22" id="KW-0863">Zinc-finger</keyword>
<dbReference type="Gene3D" id="3.30.420.10">
    <property type="entry name" value="Ribonuclease H-like superfamily/Ribonuclease H"/>
    <property type="match status" value="1"/>
</dbReference>
<dbReference type="AlphaFoldDB" id="A0A401G9K2"/>
<gene>
    <name evidence="26" type="ORF">SCP_0200350</name>
</gene>
<dbReference type="InterPro" id="IPR001878">
    <property type="entry name" value="Znf_CCHC"/>
</dbReference>
<dbReference type="Pfam" id="PF22936">
    <property type="entry name" value="Pol_BBD"/>
    <property type="match status" value="1"/>
</dbReference>
<dbReference type="GO" id="GO:0004519">
    <property type="term" value="F:endonuclease activity"/>
    <property type="evidence" value="ECO:0007669"/>
    <property type="project" value="UniProtKB-KW"/>
</dbReference>
<keyword evidence="9" id="KW-0547">Nucleotide-binding</keyword>
<evidence type="ECO:0000256" key="13">
    <source>
        <dbReference type="ARBA" id="ARBA00022842"/>
    </source>
</evidence>
<dbReference type="STRING" id="139825.A0A401G9K2"/>
<dbReference type="SMART" id="SM00343">
    <property type="entry name" value="ZnF_C2HC"/>
    <property type="match status" value="1"/>
</dbReference>
<organism evidence="26 27">
    <name type="scientific">Sparassis crispa</name>
    <dbReference type="NCBI Taxonomy" id="139825"/>
    <lineage>
        <taxon>Eukaryota</taxon>
        <taxon>Fungi</taxon>
        <taxon>Dikarya</taxon>
        <taxon>Basidiomycota</taxon>
        <taxon>Agaricomycotina</taxon>
        <taxon>Agaricomycetes</taxon>
        <taxon>Polyporales</taxon>
        <taxon>Sparassidaceae</taxon>
        <taxon>Sparassis</taxon>
    </lineage>
</organism>
<dbReference type="InterPro" id="IPR012337">
    <property type="entry name" value="RNaseH-like_sf"/>
</dbReference>
<comment type="catalytic activity">
    <reaction evidence="20">
        <text>DNA(n) + a 2'-deoxyribonucleoside 5'-triphosphate = DNA(n+1) + diphosphate</text>
        <dbReference type="Rhea" id="RHEA:22508"/>
        <dbReference type="Rhea" id="RHEA-COMP:17339"/>
        <dbReference type="Rhea" id="RHEA-COMP:17340"/>
        <dbReference type="ChEBI" id="CHEBI:33019"/>
        <dbReference type="ChEBI" id="CHEBI:61560"/>
        <dbReference type="ChEBI" id="CHEBI:173112"/>
        <dbReference type="EC" id="2.7.7.49"/>
    </reaction>
</comment>
<evidence type="ECO:0000256" key="8">
    <source>
        <dbReference type="ARBA" id="ARBA00022723"/>
    </source>
</evidence>
<name>A0A401G9K2_9APHY</name>
<evidence type="ECO:0000256" key="10">
    <source>
        <dbReference type="ARBA" id="ARBA00022759"/>
    </source>
</evidence>
<evidence type="ECO:0000259" key="25">
    <source>
        <dbReference type="PROSITE" id="PS50994"/>
    </source>
</evidence>
<dbReference type="Proteomes" id="UP000287166">
    <property type="component" value="Unassembled WGS sequence"/>
</dbReference>
<evidence type="ECO:0000256" key="22">
    <source>
        <dbReference type="PROSITE-ProRule" id="PRU00047"/>
    </source>
</evidence>
<evidence type="ECO:0000256" key="17">
    <source>
        <dbReference type="ARBA" id="ARBA00022932"/>
    </source>
</evidence>
<comment type="caution">
    <text evidence="26">The sequence shown here is derived from an EMBL/GenBank/DDBJ whole genome shotgun (WGS) entry which is preliminary data.</text>
</comment>
<keyword evidence="11" id="KW-0378">Hydrolase</keyword>
<dbReference type="GO" id="GO:0008270">
    <property type="term" value="F:zinc ion binding"/>
    <property type="evidence" value="ECO:0007669"/>
    <property type="project" value="UniProtKB-KW"/>
</dbReference>
<evidence type="ECO:0000256" key="23">
    <source>
        <dbReference type="SAM" id="MobiDB-lite"/>
    </source>
</evidence>
<evidence type="ECO:0000256" key="6">
    <source>
        <dbReference type="ARBA" id="ARBA00022695"/>
    </source>
</evidence>
<keyword evidence="15" id="KW-0229">DNA integration</keyword>
<dbReference type="InParanoid" id="A0A401G9K2"/>
<evidence type="ECO:0000256" key="14">
    <source>
        <dbReference type="ARBA" id="ARBA00022884"/>
    </source>
</evidence>
<dbReference type="OrthoDB" id="2794615at2759"/>
<dbReference type="Pfam" id="PF14223">
    <property type="entry name" value="Retrotran_gag_2"/>
    <property type="match status" value="1"/>
</dbReference>
<dbReference type="RefSeq" id="XP_027609751.1">
    <property type="nucleotide sequence ID" value="XM_027753950.1"/>
</dbReference>
<sequence length="940" mass="103953">MVKHCFHYQQTVTVEHSSYSFTSRRLLQQQGHEVSDLRDLVPYSAPLPFAHLSRIDSTLFSPDSVNILLPLSPSSSLSSSRAPSLQPIVPIPHHLPRVMTTTIVEEFSDVPKLAADGSNYRIWLGHIKHATSGCDADELLDRAADPMSDAELKLNKQMLNAITGKFHDSLFKKYLNVEKVHEVMTGLKVEFGTSTAASEAWTEAKLFSLRCSDDRKVHQHLEQLAKLKEKLSEMNVKIEDRTYINVITTSIPRSFAPTVTAITTAVDIFNSTLAPGAARKVITSTEIITALRAEADSRSVLKSSDKTATAGRGNSSSKGNVPKSDDDLTCYKCGRKGHRAPDCPSKKQYYQCSKRKSEAAASSSGSADTKPKADGKPKDNAKDTSASTVAAQSISSAHIEEAWSASMVFSAPFEEIVIDCADLAAQDEVQISETYHAFAGVAKSGHRVDIFDTGASRHMTSHLDRLSNFRTTVPHRIRAANSEIFHSHGVGDLLMHLPAINGGRHIRLKGVLHAPAMHATLISLGLLDEARFAWLGHEGTLTISNRENDVIASIPREDNLYRIFYDSTSLASAVELSLFEIHKWLGHVNYAYLKAMLHHDRIADITLDPQRADETECRTCLVAKAHRAPIAAVRQSPLAEKFSEHLHMDVWGPASVFTIDRCKYCLTLIDDATRWLEMPLMHVKSEAFGKYVSFEARLHTQHGVRTKILQSDRGGEFLSANMDAHLEHVGTVRKLTVHDTPEHNSVAECTHLTVFDGVCAALAGSGLPKWLWGEALAYIVYVHNRTARRTLQGKSPFEVRFGRTPDVSNLHEWGSVVFVKVDTNSKLDARSREVHWIGPDSTSNGCHIYWPKEKKISVERNVIFSTDSPRVEKEHDIDIGPTIQVSDTVPRPSKRPRPDSEPGKSPSLEPSEIHKPVDPDIVAGKREQKPSAKLCKIASG</sequence>
<feature type="compositionally biased region" description="Basic and acidic residues" evidence="23">
    <location>
        <begin position="369"/>
        <end position="382"/>
    </location>
</feature>
<evidence type="ECO:0000256" key="9">
    <source>
        <dbReference type="ARBA" id="ARBA00022741"/>
    </source>
</evidence>
<evidence type="ECO:0000313" key="27">
    <source>
        <dbReference type="Proteomes" id="UP000287166"/>
    </source>
</evidence>
<keyword evidence="17" id="KW-0239">DNA-directed DNA polymerase</keyword>
<evidence type="ECO:0000256" key="21">
    <source>
        <dbReference type="ARBA" id="ARBA00049244"/>
    </source>
</evidence>
<keyword evidence="13" id="KW-0460">Magnesium</keyword>
<evidence type="ECO:0000256" key="4">
    <source>
        <dbReference type="ARBA" id="ARBA00022664"/>
    </source>
</evidence>
<evidence type="ECO:0000256" key="18">
    <source>
        <dbReference type="ARBA" id="ARBA00023113"/>
    </source>
</evidence>
<dbReference type="GO" id="GO:0015074">
    <property type="term" value="P:DNA integration"/>
    <property type="evidence" value="ECO:0007669"/>
    <property type="project" value="UniProtKB-KW"/>
</dbReference>
<evidence type="ECO:0000256" key="5">
    <source>
        <dbReference type="ARBA" id="ARBA00022670"/>
    </source>
</evidence>
<keyword evidence="3" id="KW-1188">Viral release from host cell</keyword>
<dbReference type="GO" id="GO:0005634">
    <property type="term" value="C:nucleus"/>
    <property type="evidence" value="ECO:0007669"/>
    <property type="project" value="UniProtKB-ARBA"/>
</dbReference>
<keyword evidence="22" id="KW-0862">Zinc</keyword>
<feature type="compositionally biased region" description="Basic and acidic residues" evidence="23">
    <location>
        <begin position="869"/>
        <end position="878"/>
    </location>
</feature>
<dbReference type="GO" id="GO:0003723">
    <property type="term" value="F:RNA binding"/>
    <property type="evidence" value="ECO:0007669"/>
    <property type="project" value="UniProtKB-KW"/>
</dbReference>
<dbReference type="InterPro" id="IPR001584">
    <property type="entry name" value="Integrase_cat-core"/>
</dbReference>
<evidence type="ECO:0000256" key="20">
    <source>
        <dbReference type="ARBA" id="ARBA00048173"/>
    </source>
</evidence>
<comment type="function">
    <text evidence="1">The aspartyl protease (PR) mediates the proteolytic cleavages of the Gag and Gag-Pol polyproteins after assembly of the VLP.</text>
</comment>
<keyword evidence="6" id="KW-0548">Nucleotidyltransferase</keyword>
<dbReference type="GO" id="GO:0032196">
    <property type="term" value="P:transposition"/>
    <property type="evidence" value="ECO:0007669"/>
    <property type="project" value="UniProtKB-KW"/>
</dbReference>
<feature type="domain" description="Integrase catalytic" evidence="25">
    <location>
        <begin position="633"/>
        <end position="804"/>
    </location>
</feature>
<reference evidence="26 27" key="1">
    <citation type="journal article" date="2018" name="Sci. Rep.">
        <title>Genome sequence of the cauliflower mushroom Sparassis crispa (Hanabiratake) and its association with beneficial usage.</title>
        <authorList>
            <person name="Kiyama R."/>
            <person name="Furutani Y."/>
            <person name="Kawaguchi K."/>
            <person name="Nakanishi T."/>
        </authorList>
    </citation>
    <scope>NUCLEOTIDE SEQUENCE [LARGE SCALE GENOMIC DNA]</scope>
</reference>
<evidence type="ECO:0000313" key="26">
    <source>
        <dbReference type="EMBL" id="GBE78838.1"/>
    </source>
</evidence>
<dbReference type="GO" id="GO:0006508">
    <property type="term" value="P:proteolysis"/>
    <property type="evidence" value="ECO:0007669"/>
    <property type="project" value="UniProtKB-KW"/>
</dbReference>
<dbReference type="GO" id="GO:0003887">
    <property type="term" value="F:DNA-directed DNA polymerase activity"/>
    <property type="evidence" value="ECO:0007669"/>
    <property type="project" value="UniProtKB-KW"/>
</dbReference>
<evidence type="ECO:0000259" key="24">
    <source>
        <dbReference type="PROSITE" id="PS50158"/>
    </source>
</evidence>
<dbReference type="GO" id="GO:0008233">
    <property type="term" value="F:peptidase activity"/>
    <property type="evidence" value="ECO:0007669"/>
    <property type="project" value="UniProtKB-KW"/>
</dbReference>
<dbReference type="InterPro" id="IPR057670">
    <property type="entry name" value="SH3_retrovirus"/>
</dbReference>
<dbReference type="Pfam" id="PF25597">
    <property type="entry name" value="SH3_retrovirus"/>
    <property type="match status" value="1"/>
</dbReference>
<dbReference type="InterPro" id="IPR036875">
    <property type="entry name" value="Znf_CCHC_sf"/>
</dbReference>
<evidence type="ECO:0000256" key="11">
    <source>
        <dbReference type="ARBA" id="ARBA00022801"/>
    </source>
</evidence>
<feature type="region of interest" description="Disordered" evidence="23">
    <location>
        <begin position="869"/>
        <end position="940"/>
    </location>
</feature>
<keyword evidence="4" id="KW-0507">mRNA processing</keyword>
<keyword evidence="19" id="KW-0233">DNA recombination</keyword>
<evidence type="ECO:0000256" key="2">
    <source>
        <dbReference type="ARBA" id="ARBA00022578"/>
    </source>
</evidence>
<dbReference type="GeneID" id="38775755"/>
<dbReference type="PROSITE" id="PS50994">
    <property type="entry name" value="INTEGRASE"/>
    <property type="match status" value="1"/>
</dbReference>
<evidence type="ECO:0000256" key="15">
    <source>
        <dbReference type="ARBA" id="ARBA00022908"/>
    </source>
</evidence>
<keyword evidence="8" id="KW-0479">Metal-binding</keyword>
<dbReference type="GO" id="GO:0005524">
    <property type="term" value="F:ATP binding"/>
    <property type="evidence" value="ECO:0007669"/>
    <property type="project" value="UniProtKB-KW"/>
</dbReference>
<keyword evidence="12" id="KW-0067">ATP-binding</keyword>
<keyword evidence="5" id="KW-0645">Protease</keyword>
<dbReference type="GO" id="GO:0006310">
    <property type="term" value="P:DNA recombination"/>
    <property type="evidence" value="ECO:0007669"/>
    <property type="project" value="UniProtKB-KW"/>
</dbReference>
<keyword evidence="7" id="KW-0540">Nuclease</keyword>
<evidence type="ECO:0008006" key="28">
    <source>
        <dbReference type="Google" id="ProtNLM"/>
    </source>
</evidence>
<evidence type="ECO:0000256" key="16">
    <source>
        <dbReference type="ARBA" id="ARBA00022918"/>
    </source>
</evidence>
<keyword evidence="17" id="KW-0808">Transferase</keyword>
<keyword evidence="27" id="KW-1185">Reference proteome</keyword>
<dbReference type="GO" id="GO:0006397">
    <property type="term" value="P:mRNA processing"/>
    <property type="evidence" value="ECO:0007669"/>
    <property type="project" value="UniProtKB-KW"/>
</dbReference>
<dbReference type="InterPro" id="IPR054722">
    <property type="entry name" value="PolX-like_BBD"/>
</dbReference>
<keyword evidence="10" id="KW-0255">Endonuclease</keyword>
<dbReference type="SUPFAM" id="SSF53098">
    <property type="entry name" value="Ribonuclease H-like"/>
    <property type="match status" value="1"/>
</dbReference>
<dbReference type="EMBL" id="BFAD01000002">
    <property type="protein sequence ID" value="GBE78838.1"/>
    <property type="molecule type" value="Genomic_DNA"/>
</dbReference>
<evidence type="ECO:0000256" key="3">
    <source>
        <dbReference type="ARBA" id="ARBA00022612"/>
    </source>
</evidence>
<feature type="compositionally biased region" description="Basic and acidic residues" evidence="23">
    <location>
        <begin position="911"/>
        <end position="930"/>
    </location>
</feature>
<keyword evidence="16" id="KW-0695">RNA-directed DNA polymerase</keyword>
<protein>
    <recommendedName>
        <fullName evidence="28">Retrovirus-related Pol polyprotein from transposon TNT 1-94</fullName>
    </recommendedName>
</protein>
<feature type="region of interest" description="Disordered" evidence="23">
    <location>
        <begin position="299"/>
        <end position="324"/>
    </location>
</feature>
<keyword evidence="14" id="KW-0694">RNA-binding</keyword>
<dbReference type="PANTHER" id="PTHR42648">
    <property type="entry name" value="TRANSPOSASE, PUTATIVE-RELATED"/>
    <property type="match status" value="1"/>
</dbReference>
<dbReference type="SUPFAM" id="SSF57756">
    <property type="entry name" value="Retrovirus zinc finger-like domains"/>
    <property type="match status" value="1"/>
</dbReference>
<proteinExistence type="predicted"/>
<evidence type="ECO:0000256" key="7">
    <source>
        <dbReference type="ARBA" id="ARBA00022722"/>
    </source>
</evidence>
<keyword evidence="18" id="KW-0917">Virion maturation</keyword>
<accession>A0A401G9K2</accession>
<dbReference type="GO" id="GO:0003964">
    <property type="term" value="F:RNA-directed DNA polymerase activity"/>
    <property type="evidence" value="ECO:0007669"/>
    <property type="project" value="UniProtKB-KW"/>
</dbReference>
<dbReference type="Pfam" id="PF00098">
    <property type="entry name" value="zf-CCHC"/>
    <property type="match status" value="1"/>
</dbReference>
<dbReference type="InterPro" id="IPR039537">
    <property type="entry name" value="Retrotran_Ty1/copia-like"/>
</dbReference>
<keyword evidence="2" id="KW-0815">Transposition</keyword>
<evidence type="ECO:0000256" key="12">
    <source>
        <dbReference type="ARBA" id="ARBA00022840"/>
    </source>
</evidence>
<evidence type="ECO:0000256" key="1">
    <source>
        <dbReference type="ARBA" id="ARBA00002180"/>
    </source>
</evidence>
<feature type="region of interest" description="Disordered" evidence="23">
    <location>
        <begin position="360"/>
        <end position="387"/>
    </location>
</feature>
<dbReference type="PROSITE" id="PS50158">
    <property type="entry name" value="ZF_CCHC"/>
    <property type="match status" value="1"/>
</dbReference>
<comment type="catalytic activity">
    <reaction evidence="21">
        <text>DNA(n) + a 2'-deoxyribonucleoside 5'-triphosphate = DNA(n+1) + diphosphate</text>
        <dbReference type="Rhea" id="RHEA:22508"/>
        <dbReference type="Rhea" id="RHEA-COMP:17339"/>
        <dbReference type="Rhea" id="RHEA-COMP:17340"/>
        <dbReference type="ChEBI" id="CHEBI:33019"/>
        <dbReference type="ChEBI" id="CHEBI:61560"/>
        <dbReference type="ChEBI" id="CHEBI:173112"/>
        <dbReference type="EC" id="2.7.7.7"/>
    </reaction>
</comment>
<dbReference type="InterPro" id="IPR036397">
    <property type="entry name" value="RNaseH_sf"/>
</dbReference>